<accession>A0A5S4WD00</accession>
<dbReference type="GO" id="GO:0000150">
    <property type="term" value="F:DNA strand exchange activity"/>
    <property type="evidence" value="ECO:0007669"/>
    <property type="project" value="InterPro"/>
</dbReference>
<gene>
    <name evidence="3" type="ORF">FXB38_27465</name>
</gene>
<dbReference type="InterPro" id="IPR050639">
    <property type="entry name" value="SSR_resolvase"/>
</dbReference>
<dbReference type="FunFam" id="3.40.50.1390:FF:000008">
    <property type="entry name" value="DNA recombinase"/>
    <property type="match status" value="1"/>
</dbReference>
<dbReference type="AlphaFoldDB" id="A0A5S4WD00"/>
<comment type="caution">
    <text evidence="3">The sequence shown here is derived from an EMBL/GenBank/DDBJ whole genome shotgun (WGS) entry which is preliminary data.</text>
</comment>
<evidence type="ECO:0000256" key="1">
    <source>
        <dbReference type="SAM" id="MobiDB-lite"/>
    </source>
</evidence>
<reference evidence="3 4" key="1">
    <citation type="submission" date="2019-08" db="EMBL/GenBank/DDBJ databases">
        <title>Bradyrhizobium hipponensis sp. nov., a rhizobium isolated from a Lupinus angustifolius root nodule in Tunisia.</title>
        <authorList>
            <person name="Off K."/>
            <person name="Rejili M."/>
            <person name="Mars M."/>
            <person name="Brachmann A."/>
            <person name="Marin M."/>
        </authorList>
    </citation>
    <scope>NUCLEOTIDE SEQUENCE [LARGE SCALE GENOMIC DNA]</scope>
    <source>
        <strain evidence="3 4">CTAW11</strain>
    </source>
</reference>
<dbReference type="EMBL" id="VSSR01000045">
    <property type="protein sequence ID" value="TYL79468.1"/>
    <property type="molecule type" value="Genomic_DNA"/>
</dbReference>
<feature type="domain" description="Recombinase" evidence="2">
    <location>
        <begin position="200"/>
        <end position="323"/>
    </location>
</feature>
<organism evidence="3 4">
    <name type="scientific">Bradyrhizobium cytisi</name>
    <dbReference type="NCBI Taxonomy" id="515489"/>
    <lineage>
        <taxon>Bacteria</taxon>
        <taxon>Pseudomonadati</taxon>
        <taxon>Pseudomonadota</taxon>
        <taxon>Alphaproteobacteria</taxon>
        <taxon>Hyphomicrobiales</taxon>
        <taxon>Nitrobacteraceae</taxon>
        <taxon>Bradyrhizobium</taxon>
    </lineage>
</organism>
<feature type="compositionally biased region" description="Basic and acidic residues" evidence="1">
    <location>
        <begin position="566"/>
        <end position="582"/>
    </location>
</feature>
<dbReference type="PANTHER" id="PTHR30461:SF23">
    <property type="entry name" value="DNA RECOMBINASE-RELATED"/>
    <property type="match status" value="1"/>
</dbReference>
<protein>
    <submittedName>
        <fullName evidence="3">Recombinase family protein</fullName>
    </submittedName>
</protein>
<dbReference type="InterPro" id="IPR011109">
    <property type="entry name" value="DNA_bind_recombinase_dom"/>
</dbReference>
<dbReference type="InterPro" id="IPR006119">
    <property type="entry name" value="Resolv_N"/>
</dbReference>
<evidence type="ECO:0000259" key="2">
    <source>
        <dbReference type="PROSITE" id="PS51737"/>
    </source>
</evidence>
<dbReference type="Gene3D" id="3.40.50.1390">
    <property type="entry name" value="Resolvase, N-terminal catalytic domain"/>
    <property type="match status" value="1"/>
</dbReference>
<dbReference type="CDD" id="cd00338">
    <property type="entry name" value="Ser_Recombinase"/>
    <property type="match status" value="1"/>
</dbReference>
<dbReference type="SUPFAM" id="SSF53041">
    <property type="entry name" value="Resolvase-like"/>
    <property type="match status" value="1"/>
</dbReference>
<dbReference type="Proteomes" id="UP000324853">
    <property type="component" value="Unassembled WGS sequence"/>
</dbReference>
<dbReference type="SMART" id="SM00857">
    <property type="entry name" value="Resolvase"/>
    <property type="match status" value="1"/>
</dbReference>
<keyword evidence="4" id="KW-1185">Reference proteome</keyword>
<dbReference type="OrthoDB" id="7735915at2"/>
<feature type="region of interest" description="Disordered" evidence="1">
    <location>
        <begin position="520"/>
        <end position="589"/>
    </location>
</feature>
<name>A0A5S4WD00_9BRAD</name>
<proteinExistence type="predicted"/>
<dbReference type="Pfam" id="PF00239">
    <property type="entry name" value="Resolvase"/>
    <property type="match status" value="1"/>
</dbReference>
<dbReference type="GO" id="GO:0003677">
    <property type="term" value="F:DNA binding"/>
    <property type="evidence" value="ECO:0007669"/>
    <property type="project" value="InterPro"/>
</dbReference>
<dbReference type="PROSITE" id="PS51737">
    <property type="entry name" value="RECOMBINASE_DNA_BIND"/>
    <property type="match status" value="1"/>
</dbReference>
<dbReference type="PANTHER" id="PTHR30461">
    <property type="entry name" value="DNA-INVERTASE FROM LAMBDOID PROPHAGE"/>
    <property type="match status" value="1"/>
</dbReference>
<dbReference type="InterPro" id="IPR038109">
    <property type="entry name" value="DNA_bind_recomb_sf"/>
</dbReference>
<evidence type="ECO:0000313" key="3">
    <source>
        <dbReference type="EMBL" id="TYL79468.1"/>
    </source>
</evidence>
<evidence type="ECO:0000313" key="4">
    <source>
        <dbReference type="Proteomes" id="UP000324853"/>
    </source>
</evidence>
<dbReference type="Gene3D" id="3.90.1750.20">
    <property type="entry name" value="Putative Large Serine Recombinase, Chain B, Domain 2"/>
    <property type="match status" value="1"/>
</dbReference>
<sequence length="621" mass="70518">MANIPAAYRPHQLKSQLGIRAAQYLRMSTVRQQYSMQNQAAVIAAYAHDHDLTIVRTYCDEGESGLLIKNRAGLMQLIDNVQTGEADFSHVLVYDVSRWGRFQDIDESAHYEFVCKRAGIKVAYCAEQFDNDGSMLSSMIKNIKRVMAAEFSRELSAKVHAGQCRLARLGFKLGGRPGYALLRELIDARQQSRGALKKGDRKYLTSDHIRVRPGIPEEVAVVRWVFQRFLEVRSEVVIAAELNRKDVPTSTGTRWTRATVNRILRNENYVGNLTFNRRSRKLRQSYTDNPPEVWITSEACIEPIIERDAFLNVNKIIEERRVDLTDEEMLSRLRGTLLKEGRISCAIVDGTIGLPCTSTYQKHFGSLRNVYRLIGYTPKRSYEFLESRPLWAEENAKLGLQIAMVIRKAGGRTTSRDGTAYLRVNGSINISIRVALWCGRQNRAPYWSIKRDARLPHGWIAATRLSEHNGSVLDYVLLSTDGKVRRTMSFSERARIRRGIASFETPDALARAITKRIIGRDCSSPAPKPSDREPSIPNQKRSRAALIERRYRSPRRSLSCSFQKPPDLKRTRASKAIDRPDRVPSAPESALPIHSCLSSFRQKGRFVLFVRHGYPVAIPAL</sequence>
<dbReference type="InterPro" id="IPR036162">
    <property type="entry name" value="Resolvase-like_N_sf"/>
</dbReference>
<dbReference type="RefSeq" id="WP_148754059.1">
    <property type="nucleotide sequence ID" value="NZ_VSSR01000045.1"/>
</dbReference>
<dbReference type="Pfam" id="PF07508">
    <property type="entry name" value="Recombinase"/>
    <property type="match status" value="1"/>
</dbReference>